<dbReference type="Gene3D" id="3.40.50.1820">
    <property type="entry name" value="alpha/beta hydrolase"/>
    <property type="match status" value="1"/>
</dbReference>
<dbReference type="SUPFAM" id="SSF53474">
    <property type="entry name" value="alpha/beta-Hydrolases"/>
    <property type="match status" value="1"/>
</dbReference>
<evidence type="ECO:0000256" key="2">
    <source>
        <dbReference type="ARBA" id="ARBA00022801"/>
    </source>
</evidence>
<dbReference type="GO" id="GO:0006508">
    <property type="term" value="P:proteolysis"/>
    <property type="evidence" value="ECO:0007669"/>
    <property type="project" value="InterPro"/>
</dbReference>
<feature type="domain" description="AB hydrolase-1" evidence="3">
    <location>
        <begin position="30"/>
        <end position="268"/>
    </location>
</feature>
<dbReference type="RefSeq" id="WP_109959671.1">
    <property type="nucleotide sequence ID" value="NZ_CP029553.1"/>
</dbReference>
<dbReference type="GO" id="GO:0016020">
    <property type="term" value="C:membrane"/>
    <property type="evidence" value="ECO:0007669"/>
    <property type="project" value="TreeGrafter"/>
</dbReference>
<evidence type="ECO:0000313" key="5">
    <source>
        <dbReference type="Proteomes" id="UP000245444"/>
    </source>
</evidence>
<proteinExistence type="inferred from homology"/>
<reference evidence="4 5" key="1">
    <citation type="submission" date="2018-05" db="EMBL/GenBank/DDBJ databases">
        <title>Complete Genome Sequence of Methylobacterium sp. 17Sr1-28.</title>
        <authorList>
            <person name="Srinivasan S."/>
        </authorList>
    </citation>
    <scope>NUCLEOTIDE SEQUENCE [LARGE SCALE GENOMIC DNA]</scope>
    <source>
        <strain evidence="4 5">17Sr1-28</strain>
    </source>
</reference>
<dbReference type="OrthoDB" id="7958481at2"/>
<gene>
    <name evidence="4" type="ORF">DK419_14305</name>
</gene>
<evidence type="ECO:0000259" key="3">
    <source>
        <dbReference type="Pfam" id="PF00561"/>
    </source>
</evidence>
<name>A0A2U8WM63_9HYPH</name>
<dbReference type="KEGG" id="mtea:DK419_14305"/>
<evidence type="ECO:0000313" key="4">
    <source>
        <dbReference type="EMBL" id="AWN47344.1"/>
    </source>
</evidence>
<dbReference type="Pfam" id="PF00561">
    <property type="entry name" value="Abhydrolase_1"/>
    <property type="match status" value="1"/>
</dbReference>
<dbReference type="GO" id="GO:0008233">
    <property type="term" value="F:peptidase activity"/>
    <property type="evidence" value="ECO:0007669"/>
    <property type="project" value="InterPro"/>
</dbReference>
<dbReference type="PANTHER" id="PTHR43798">
    <property type="entry name" value="MONOACYLGLYCEROL LIPASE"/>
    <property type="match status" value="1"/>
</dbReference>
<dbReference type="AlphaFoldDB" id="A0A2U8WM63"/>
<dbReference type="InterPro" id="IPR029058">
    <property type="entry name" value="AB_hydrolase_fold"/>
</dbReference>
<dbReference type="Proteomes" id="UP000245444">
    <property type="component" value="Chromosome"/>
</dbReference>
<dbReference type="InterPro" id="IPR000073">
    <property type="entry name" value="AB_hydrolase_1"/>
</dbReference>
<protein>
    <submittedName>
        <fullName evidence="4">Alpha/beta hydrolase</fullName>
    </submittedName>
</protein>
<dbReference type="EMBL" id="CP029553">
    <property type="protein sequence ID" value="AWN47344.1"/>
    <property type="molecule type" value="Genomic_DNA"/>
</dbReference>
<accession>A0A2U8WM63</accession>
<organism evidence="4 5">
    <name type="scientific">Methylobacterium terrae</name>
    <dbReference type="NCBI Taxonomy" id="2202827"/>
    <lineage>
        <taxon>Bacteria</taxon>
        <taxon>Pseudomonadati</taxon>
        <taxon>Pseudomonadota</taxon>
        <taxon>Alphaproteobacteria</taxon>
        <taxon>Hyphomicrobiales</taxon>
        <taxon>Methylobacteriaceae</taxon>
        <taxon>Methylobacterium</taxon>
    </lineage>
</organism>
<dbReference type="InterPro" id="IPR002410">
    <property type="entry name" value="Peptidase_S33"/>
</dbReference>
<comment type="similarity">
    <text evidence="1">Belongs to the peptidase S33 family.</text>
</comment>
<keyword evidence="2 4" id="KW-0378">Hydrolase</keyword>
<evidence type="ECO:0000256" key="1">
    <source>
        <dbReference type="ARBA" id="ARBA00010088"/>
    </source>
</evidence>
<dbReference type="InterPro" id="IPR050266">
    <property type="entry name" value="AB_hydrolase_sf"/>
</dbReference>
<dbReference type="PANTHER" id="PTHR43798:SF33">
    <property type="entry name" value="HYDROLASE, PUTATIVE (AFU_ORTHOLOGUE AFUA_2G14860)-RELATED"/>
    <property type="match status" value="1"/>
</dbReference>
<keyword evidence="5" id="KW-1185">Reference proteome</keyword>
<dbReference type="PRINTS" id="PR00111">
    <property type="entry name" value="ABHYDROLASE"/>
</dbReference>
<sequence>MFVSVNGVRLFVDVENAGLVPAGDTMREKPTLLLLHGGPGFDHSALKPLFSGLSDVAQVVYYDHRGNGRSEDGERSAWTLAQWGDDVKGLCDALGLVRPIVLGMSWGGYVAQSYATRHPDHPGKLVLVSTAAKFEFPAVFERFGHLGGPEAARIAEAYWTAPTAERRADFIRVCGPLYRRTPSDPEAMRRAVIRHDTALHFNGPENEQGRMDFRSALAGLRCPVLVMAGDHDPVSPIAFSETIVASLPPDRVRFERFAECGHGVFGDAPERASAILRDFIVTGS</sequence>
<dbReference type="PRINTS" id="PR00793">
    <property type="entry name" value="PROAMNOPTASE"/>
</dbReference>